<feature type="transmembrane region" description="Helical" evidence="1">
    <location>
        <begin position="12"/>
        <end position="31"/>
    </location>
</feature>
<dbReference type="AlphaFoldDB" id="A0A1I5J6V1"/>
<comment type="caution">
    <text evidence="3">The sequence shown here is derived from an EMBL/GenBank/DDBJ whole genome shotgun (WGS) entry which is preliminary data.</text>
</comment>
<feature type="domain" description="DUF1648" evidence="2">
    <location>
        <begin position="25"/>
        <end position="66"/>
    </location>
</feature>
<gene>
    <name evidence="3" type="ORF">H0N91_04165</name>
</gene>
<dbReference type="EMBL" id="JACCKS010000004">
    <property type="protein sequence ID" value="NZA37354.1"/>
    <property type="molecule type" value="Genomic_DNA"/>
</dbReference>
<evidence type="ECO:0000259" key="2">
    <source>
        <dbReference type="Pfam" id="PF07853"/>
    </source>
</evidence>
<feature type="transmembrane region" description="Helical" evidence="1">
    <location>
        <begin position="60"/>
        <end position="84"/>
    </location>
</feature>
<feature type="transmembrane region" description="Helical" evidence="1">
    <location>
        <begin position="115"/>
        <end position="136"/>
    </location>
</feature>
<sequence length="178" mass="20617">MDDKVRWTVCQKILLVLTLISFFGFIIYLVLCWDQIPERLVSKFNAGGEVIRYSKKAFTLVPMIMIEGILFVIITIISFFPAAVTNINATKHILDDLNIYNQSALEHIRLLTRTIILITDLLFVNLFNTVFLSMIYSDSVLVQHRVTLYIIIGFAVLFAGTILFYYFRLRQIMKGHSR</sequence>
<feature type="transmembrane region" description="Helical" evidence="1">
    <location>
        <begin position="148"/>
        <end position="167"/>
    </location>
</feature>
<dbReference type="InterPro" id="IPR012867">
    <property type="entry name" value="DUF1648"/>
</dbReference>
<reference evidence="3 4" key="1">
    <citation type="submission" date="2020-07" db="EMBL/GenBank/DDBJ databases">
        <title>Organ Donor 1.</title>
        <authorList>
            <person name="Marsh A.J."/>
            <person name="Azcarate-Peril M.A."/>
        </authorList>
    </citation>
    <scope>NUCLEOTIDE SEQUENCE [LARGE SCALE GENOMIC DNA]</scope>
    <source>
        <strain evidence="3 4">AMC0717</strain>
    </source>
</reference>
<name>A0A1I5J6V1_9FIRM</name>
<keyword evidence="1" id="KW-0472">Membrane</keyword>
<dbReference type="RefSeq" id="WP_090412412.1">
    <property type="nucleotide sequence ID" value="NZ_CAJKZB010000009.1"/>
</dbReference>
<keyword evidence="1" id="KW-1133">Transmembrane helix</keyword>
<dbReference type="Pfam" id="PF07853">
    <property type="entry name" value="DUF1648"/>
    <property type="match status" value="1"/>
</dbReference>
<accession>A0A1I5J6V1</accession>
<evidence type="ECO:0000313" key="3">
    <source>
        <dbReference type="EMBL" id="NZA37354.1"/>
    </source>
</evidence>
<evidence type="ECO:0000256" key="1">
    <source>
        <dbReference type="SAM" id="Phobius"/>
    </source>
</evidence>
<organism evidence="3 4">
    <name type="scientific">Eubacterium callanderi</name>
    <dbReference type="NCBI Taxonomy" id="53442"/>
    <lineage>
        <taxon>Bacteria</taxon>
        <taxon>Bacillati</taxon>
        <taxon>Bacillota</taxon>
        <taxon>Clostridia</taxon>
        <taxon>Eubacteriales</taxon>
        <taxon>Eubacteriaceae</taxon>
        <taxon>Eubacterium</taxon>
    </lineage>
</organism>
<keyword evidence="1" id="KW-0812">Transmembrane</keyword>
<protein>
    <submittedName>
        <fullName evidence="3">DUF1648 domain-containing protein</fullName>
    </submittedName>
</protein>
<dbReference type="Proteomes" id="UP000586254">
    <property type="component" value="Unassembled WGS sequence"/>
</dbReference>
<evidence type="ECO:0000313" key="4">
    <source>
        <dbReference type="Proteomes" id="UP000586254"/>
    </source>
</evidence>
<proteinExistence type="predicted"/>